<evidence type="ECO:0000313" key="3">
    <source>
        <dbReference type="EMBL" id="KAK7016034.1"/>
    </source>
</evidence>
<dbReference type="AlphaFoldDB" id="A0AAW0ASL0"/>
<accession>A0AAW0ASL0</accession>
<sequence>VKNLNIVRLANLQKAVVRCKAKHNSTEAKKASEEDADGLEKEVLLAQGAKIMITRNVWTSKGLVNGAQGVVRKLWYYPGSNPRDVLPAVVSVECNEGVYSGQHELSQFLC</sequence>
<reference evidence="3 4" key="1">
    <citation type="journal article" date="2024" name="J Genomics">
        <title>Draft genome sequencing and assembly of Favolaschia claudopus CIRM-BRFM 2984 isolated from oak limbs.</title>
        <authorList>
            <person name="Navarro D."/>
            <person name="Drula E."/>
            <person name="Chaduli D."/>
            <person name="Cazenave R."/>
            <person name="Ahrendt S."/>
            <person name="Wang J."/>
            <person name="Lipzen A."/>
            <person name="Daum C."/>
            <person name="Barry K."/>
            <person name="Grigoriev I.V."/>
            <person name="Favel A."/>
            <person name="Rosso M.N."/>
            <person name="Martin F."/>
        </authorList>
    </citation>
    <scope>NUCLEOTIDE SEQUENCE [LARGE SCALE GENOMIC DNA]</scope>
    <source>
        <strain evidence="3 4">CIRM-BRFM 2984</strain>
    </source>
</reference>
<dbReference type="Proteomes" id="UP001362999">
    <property type="component" value="Unassembled WGS sequence"/>
</dbReference>
<keyword evidence="1" id="KW-0175">Coiled coil</keyword>
<comment type="caution">
    <text evidence="3">The sequence shown here is derived from an EMBL/GenBank/DDBJ whole genome shotgun (WGS) entry which is preliminary data.</text>
</comment>
<name>A0AAW0ASL0_9AGAR</name>
<evidence type="ECO:0000313" key="4">
    <source>
        <dbReference type="Proteomes" id="UP001362999"/>
    </source>
</evidence>
<keyword evidence="4" id="KW-1185">Reference proteome</keyword>
<dbReference type="InterPro" id="IPR049163">
    <property type="entry name" value="Pif1-like_2B_dom"/>
</dbReference>
<feature type="non-terminal residue" evidence="3">
    <location>
        <position position="1"/>
    </location>
</feature>
<dbReference type="Pfam" id="PF21530">
    <property type="entry name" value="Pif1_2B_dom"/>
    <property type="match status" value="1"/>
</dbReference>
<feature type="coiled-coil region" evidence="1">
    <location>
        <begin position="9"/>
        <end position="42"/>
    </location>
</feature>
<evidence type="ECO:0000259" key="2">
    <source>
        <dbReference type="Pfam" id="PF21530"/>
    </source>
</evidence>
<organism evidence="3 4">
    <name type="scientific">Favolaschia claudopus</name>
    <dbReference type="NCBI Taxonomy" id="2862362"/>
    <lineage>
        <taxon>Eukaryota</taxon>
        <taxon>Fungi</taxon>
        <taxon>Dikarya</taxon>
        <taxon>Basidiomycota</taxon>
        <taxon>Agaricomycotina</taxon>
        <taxon>Agaricomycetes</taxon>
        <taxon>Agaricomycetidae</taxon>
        <taxon>Agaricales</taxon>
        <taxon>Marasmiineae</taxon>
        <taxon>Mycenaceae</taxon>
        <taxon>Favolaschia</taxon>
    </lineage>
</organism>
<gene>
    <name evidence="3" type="ORF">R3P38DRAFT_2543201</name>
</gene>
<feature type="domain" description="DNA helicase Pif1-like 2B" evidence="2">
    <location>
        <begin position="43"/>
        <end position="74"/>
    </location>
</feature>
<protein>
    <recommendedName>
        <fullName evidence="2">DNA helicase Pif1-like 2B domain-containing protein</fullName>
    </recommendedName>
</protein>
<proteinExistence type="predicted"/>
<evidence type="ECO:0000256" key="1">
    <source>
        <dbReference type="SAM" id="Coils"/>
    </source>
</evidence>
<dbReference type="EMBL" id="JAWWNJ010000052">
    <property type="protein sequence ID" value="KAK7016034.1"/>
    <property type="molecule type" value="Genomic_DNA"/>
</dbReference>